<evidence type="ECO:0000256" key="1">
    <source>
        <dbReference type="SAM" id="MobiDB-lite"/>
    </source>
</evidence>
<accession>A0A1Z5RHP9</accession>
<keyword evidence="3" id="KW-1185">Reference proteome</keyword>
<dbReference type="AlphaFoldDB" id="A0A1Z5RHP9"/>
<reference evidence="2 3" key="1">
    <citation type="journal article" date="2009" name="Nature">
        <title>The Sorghum bicolor genome and the diversification of grasses.</title>
        <authorList>
            <person name="Paterson A.H."/>
            <person name="Bowers J.E."/>
            <person name="Bruggmann R."/>
            <person name="Dubchak I."/>
            <person name="Grimwood J."/>
            <person name="Gundlach H."/>
            <person name="Haberer G."/>
            <person name="Hellsten U."/>
            <person name="Mitros T."/>
            <person name="Poliakov A."/>
            <person name="Schmutz J."/>
            <person name="Spannagl M."/>
            <person name="Tang H."/>
            <person name="Wang X."/>
            <person name="Wicker T."/>
            <person name="Bharti A.K."/>
            <person name="Chapman J."/>
            <person name="Feltus F.A."/>
            <person name="Gowik U."/>
            <person name="Grigoriev I.V."/>
            <person name="Lyons E."/>
            <person name="Maher C.A."/>
            <person name="Martis M."/>
            <person name="Narechania A."/>
            <person name="Otillar R.P."/>
            <person name="Penning B.W."/>
            <person name="Salamov A.A."/>
            <person name="Wang Y."/>
            <person name="Zhang L."/>
            <person name="Carpita N.C."/>
            <person name="Freeling M."/>
            <person name="Gingle A.R."/>
            <person name="Hash C.T."/>
            <person name="Keller B."/>
            <person name="Klein P."/>
            <person name="Kresovich S."/>
            <person name="McCann M.C."/>
            <person name="Ming R."/>
            <person name="Peterson D.G."/>
            <person name="Mehboob-ur-Rahman"/>
            <person name="Ware D."/>
            <person name="Westhoff P."/>
            <person name="Mayer K.F."/>
            <person name="Messing J."/>
            <person name="Rokhsar D.S."/>
        </authorList>
    </citation>
    <scope>NUCLEOTIDE SEQUENCE [LARGE SCALE GENOMIC DNA]</scope>
    <source>
        <strain evidence="3">cv. BTx623</strain>
    </source>
</reference>
<evidence type="ECO:0000313" key="3">
    <source>
        <dbReference type="Proteomes" id="UP000000768"/>
    </source>
</evidence>
<feature type="compositionally biased region" description="Basic residues" evidence="1">
    <location>
        <begin position="9"/>
        <end position="22"/>
    </location>
</feature>
<gene>
    <name evidence="2" type="ORF">SORBI_3005G105550</name>
</gene>
<name>A0A1Z5RHP9_SORBI</name>
<dbReference type="Gramene" id="OQU83292">
    <property type="protein sequence ID" value="OQU83292"/>
    <property type="gene ID" value="SORBI_3005G105550"/>
</dbReference>
<dbReference type="EMBL" id="CM000764">
    <property type="protein sequence ID" value="OQU83292.1"/>
    <property type="molecule type" value="Genomic_DNA"/>
</dbReference>
<proteinExistence type="predicted"/>
<reference evidence="3" key="2">
    <citation type="journal article" date="2018" name="Plant J.">
        <title>The Sorghum bicolor reference genome: improved assembly, gene annotations, a transcriptome atlas, and signatures of genome organization.</title>
        <authorList>
            <person name="McCormick R.F."/>
            <person name="Truong S.K."/>
            <person name="Sreedasyam A."/>
            <person name="Jenkins J."/>
            <person name="Shu S."/>
            <person name="Sims D."/>
            <person name="Kennedy M."/>
            <person name="Amirebrahimi M."/>
            <person name="Weers B.D."/>
            <person name="McKinley B."/>
            <person name="Mattison A."/>
            <person name="Morishige D.T."/>
            <person name="Grimwood J."/>
            <person name="Schmutz J."/>
            <person name="Mullet J.E."/>
        </authorList>
    </citation>
    <scope>NUCLEOTIDE SEQUENCE [LARGE SCALE GENOMIC DNA]</scope>
    <source>
        <strain evidence="3">cv. BTx623</strain>
    </source>
</reference>
<feature type="region of interest" description="Disordered" evidence="1">
    <location>
        <begin position="1"/>
        <end position="29"/>
    </location>
</feature>
<sequence>MAQIQNDKKKVHHTIRRERHNKGTGAGAPQPCGGLALGCGSSIGLPVLAGQRQATRRSSQRVCFLGVEVGRQIWSIEELQCGMRSEERCRT</sequence>
<dbReference type="Proteomes" id="UP000000768">
    <property type="component" value="Chromosome 5"/>
</dbReference>
<organism evidence="2 3">
    <name type="scientific">Sorghum bicolor</name>
    <name type="common">Sorghum</name>
    <name type="synonym">Sorghum vulgare</name>
    <dbReference type="NCBI Taxonomy" id="4558"/>
    <lineage>
        <taxon>Eukaryota</taxon>
        <taxon>Viridiplantae</taxon>
        <taxon>Streptophyta</taxon>
        <taxon>Embryophyta</taxon>
        <taxon>Tracheophyta</taxon>
        <taxon>Spermatophyta</taxon>
        <taxon>Magnoliopsida</taxon>
        <taxon>Liliopsida</taxon>
        <taxon>Poales</taxon>
        <taxon>Poaceae</taxon>
        <taxon>PACMAD clade</taxon>
        <taxon>Panicoideae</taxon>
        <taxon>Andropogonodae</taxon>
        <taxon>Andropogoneae</taxon>
        <taxon>Sorghinae</taxon>
        <taxon>Sorghum</taxon>
    </lineage>
</organism>
<protein>
    <submittedName>
        <fullName evidence="2">Uncharacterized protein</fullName>
    </submittedName>
</protein>
<evidence type="ECO:0000313" key="2">
    <source>
        <dbReference type="EMBL" id="OQU83292.1"/>
    </source>
</evidence>
<dbReference type="InParanoid" id="A0A1Z5RHP9"/>